<dbReference type="InterPro" id="IPR052176">
    <property type="entry name" value="Glycosyl_Hydrlase_43_Enz"/>
</dbReference>
<dbReference type="OrthoDB" id="9758923at2"/>
<reference evidence="10 11" key="1">
    <citation type="submission" date="2019-10" db="EMBL/GenBank/DDBJ databases">
        <title>Whole genome shotgun sequence of Acrocarpospora macrocephala NBRC 16266.</title>
        <authorList>
            <person name="Ichikawa N."/>
            <person name="Kimura A."/>
            <person name="Kitahashi Y."/>
            <person name="Komaki H."/>
            <person name="Oguchi A."/>
        </authorList>
    </citation>
    <scope>NUCLEOTIDE SEQUENCE [LARGE SCALE GENOMIC DNA]</scope>
    <source>
        <strain evidence="10 11">NBRC 16266</strain>
    </source>
</reference>
<dbReference type="InterPro" id="IPR006710">
    <property type="entry name" value="Glyco_hydro_43"/>
</dbReference>
<dbReference type="Proteomes" id="UP000331127">
    <property type="component" value="Unassembled WGS sequence"/>
</dbReference>
<evidence type="ECO:0000313" key="10">
    <source>
        <dbReference type="EMBL" id="GES12195.1"/>
    </source>
</evidence>
<comment type="caution">
    <text evidence="10">The sequence shown here is derived from an EMBL/GenBank/DDBJ whole genome shotgun (WGS) entry which is preliminary data.</text>
</comment>
<feature type="site" description="Important for catalytic activity, responsible for pKa modulation of the active site Glu and correct orientation of both the proton donor and substrate" evidence="7">
    <location>
        <position position="165"/>
    </location>
</feature>
<dbReference type="AlphaFoldDB" id="A0A5M3WS69"/>
<evidence type="ECO:0000256" key="8">
    <source>
        <dbReference type="RuleBase" id="RU361187"/>
    </source>
</evidence>
<evidence type="ECO:0000256" key="3">
    <source>
        <dbReference type="ARBA" id="ARBA00022801"/>
    </source>
</evidence>
<keyword evidence="2" id="KW-0624">Polysaccharide degradation</keyword>
<feature type="signal peptide" evidence="9">
    <location>
        <begin position="1"/>
        <end position="29"/>
    </location>
</feature>
<dbReference type="SUPFAM" id="SSF49785">
    <property type="entry name" value="Galactose-binding domain-like"/>
    <property type="match status" value="1"/>
</dbReference>
<evidence type="ECO:0000256" key="7">
    <source>
        <dbReference type="PIRSR" id="PIRSR606710-2"/>
    </source>
</evidence>
<keyword evidence="9" id="KW-0732">Signal</keyword>
<name>A0A5M3WS69_9ACTN</name>
<dbReference type="PANTHER" id="PTHR43772:SF2">
    <property type="entry name" value="PUTATIVE (AFU_ORTHOLOGUE AFUA_2G04480)-RELATED"/>
    <property type="match status" value="1"/>
</dbReference>
<protein>
    <submittedName>
        <fullName evidence="10">Glycosyl hydrolase family 43</fullName>
    </submittedName>
</protein>
<evidence type="ECO:0000256" key="5">
    <source>
        <dbReference type="ARBA" id="ARBA00023295"/>
    </source>
</evidence>
<keyword evidence="11" id="KW-1185">Reference proteome</keyword>
<comment type="similarity">
    <text evidence="1 8">Belongs to the glycosyl hydrolase 43 family.</text>
</comment>
<evidence type="ECO:0000256" key="6">
    <source>
        <dbReference type="PIRSR" id="PIRSR606710-1"/>
    </source>
</evidence>
<feature type="active site" description="Proton acceptor" evidence="6">
    <location>
        <position position="41"/>
    </location>
</feature>
<evidence type="ECO:0000256" key="4">
    <source>
        <dbReference type="ARBA" id="ARBA00023277"/>
    </source>
</evidence>
<feature type="chain" id="PRO_5024304629" evidence="9">
    <location>
        <begin position="30"/>
        <end position="467"/>
    </location>
</feature>
<gene>
    <name evidence="10" type="primary">xsa</name>
    <name evidence="10" type="ORF">Amac_057920</name>
</gene>
<keyword evidence="2" id="KW-0858">Xylan degradation</keyword>
<evidence type="ECO:0000313" key="11">
    <source>
        <dbReference type="Proteomes" id="UP000331127"/>
    </source>
</evidence>
<dbReference type="InterPro" id="IPR008979">
    <property type="entry name" value="Galactose-bd-like_sf"/>
</dbReference>
<evidence type="ECO:0000256" key="1">
    <source>
        <dbReference type="ARBA" id="ARBA00009865"/>
    </source>
</evidence>
<dbReference type="SUPFAM" id="SSF75005">
    <property type="entry name" value="Arabinanase/levansucrase/invertase"/>
    <property type="match status" value="1"/>
</dbReference>
<keyword evidence="4" id="KW-0119">Carbohydrate metabolism</keyword>
<dbReference type="RefSeq" id="WP_155357525.1">
    <property type="nucleotide sequence ID" value="NZ_BAAAHL010000012.1"/>
</dbReference>
<dbReference type="GO" id="GO:0004553">
    <property type="term" value="F:hydrolase activity, hydrolyzing O-glycosyl compounds"/>
    <property type="evidence" value="ECO:0007669"/>
    <property type="project" value="InterPro"/>
</dbReference>
<accession>A0A5M3WS69</accession>
<keyword evidence="5 8" id="KW-0326">Glycosidase</keyword>
<dbReference type="Gene3D" id="2.115.10.20">
    <property type="entry name" value="Glycosyl hydrolase domain, family 43"/>
    <property type="match status" value="1"/>
</dbReference>
<dbReference type="GO" id="GO:0045493">
    <property type="term" value="P:xylan catabolic process"/>
    <property type="evidence" value="ECO:0007669"/>
    <property type="project" value="UniProtKB-KW"/>
</dbReference>
<dbReference type="PANTHER" id="PTHR43772">
    <property type="entry name" value="ENDO-1,4-BETA-XYLANASE"/>
    <property type="match status" value="1"/>
</dbReference>
<proteinExistence type="inferred from homology"/>
<evidence type="ECO:0000256" key="9">
    <source>
        <dbReference type="SAM" id="SignalP"/>
    </source>
</evidence>
<dbReference type="CDD" id="cd18618">
    <property type="entry name" value="GH43_Xsa43E-like"/>
    <property type="match status" value="1"/>
</dbReference>
<dbReference type="Pfam" id="PF04616">
    <property type="entry name" value="Glyco_hydro_43"/>
    <property type="match status" value="1"/>
</dbReference>
<dbReference type="InterPro" id="IPR023296">
    <property type="entry name" value="Glyco_hydro_beta-prop_sf"/>
</dbReference>
<sequence length="467" mass="50070">MKRRWAALAATAVLVLSVSVLTTGAPAIAAAPITTAIYTADPSALVVGDTLYLYTGHDEAPAGGGNFVMRDWHVFSSSDATTFTDLGARLSLANFPWAGADAWAGEVERGANGRYYWYVPVNGNGAGWMDIGVAVGDSPTGPFTDARGGPLISDSTPNSSPLNIDPTVFTDDDGQVYMYWGSYYGLRAVRLNANMTQTVGSVITPTGVSNFWEAPWMFKRNGTYYLAYAANDSACSAPGYACIRYATASNPLGPWTHRGVVLDQVSSTTNHPAIIEFKGQWYMVYHNAAAPGGGNFRRSVTIDKLFWNADGTMQKVVQTSGPPPAGGNLALTATASTSYVSPWETLGAIKDGFTPTSSADHSHGAYGNWNHQGTEWIEYQWPTAQSIRRITTYWFDDNQGIDLPASCQVQYWNGSAYVNVPGQSACGVAANTANVTTFTPVSTTRLRLNITSRTGFSTGVLEWTAHS</sequence>
<dbReference type="EMBL" id="BLAE01000035">
    <property type="protein sequence ID" value="GES12195.1"/>
    <property type="molecule type" value="Genomic_DNA"/>
</dbReference>
<keyword evidence="3 8" id="KW-0378">Hydrolase</keyword>
<feature type="active site" description="Proton donor" evidence="6">
    <location>
        <position position="213"/>
    </location>
</feature>
<evidence type="ECO:0000256" key="2">
    <source>
        <dbReference type="ARBA" id="ARBA00022651"/>
    </source>
</evidence>
<organism evidence="10 11">
    <name type="scientific">Acrocarpospora macrocephala</name>
    <dbReference type="NCBI Taxonomy" id="150177"/>
    <lineage>
        <taxon>Bacteria</taxon>
        <taxon>Bacillati</taxon>
        <taxon>Actinomycetota</taxon>
        <taxon>Actinomycetes</taxon>
        <taxon>Streptosporangiales</taxon>
        <taxon>Streptosporangiaceae</taxon>
        <taxon>Acrocarpospora</taxon>
    </lineage>
</organism>
<dbReference type="Gene3D" id="2.60.120.260">
    <property type="entry name" value="Galactose-binding domain-like"/>
    <property type="match status" value="1"/>
</dbReference>